<evidence type="ECO:0000313" key="1">
    <source>
        <dbReference type="EMBL" id="GIG73288.1"/>
    </source>
</evidence>
<proteinExistence type="predicted"/>
<evidence type="ECO:0008006" key="3">
    <source>
        <dbReference type="Google" id="ProtNLM"/>
    </source>
</evidence>
<organism evidence="1 2">
    <name type="scientific">Planosporangium flavigriseum</name>
    <dbReference type="NCBI Taxonomy" id="373681"/>
    <lineage>
        <taxon>Bacteria</taxon>
        <taxon>Bacillati</taxon>
        <taxon>Actinomycetota</taxon>
        <taxon>Actinomycetes</taxon>
        <taxon>Micromonosporales</taxon>
        <taxon>Micromonosporaceae</taxon>
        <taxon>Planosporangium</taxon>
    </lineage>
</organism>
<dbReference type="Gene3D" id="1.10.490.110">
    <property type="entry name" value="Uncharacterized conserved protein DUF2267"/>
    <property type="match status" value="1"/>
</dbReference>
<sequence length="146" mass="15960">MILKDFPGCRGRVGVASAIMKYDIFINTVAVLARVPREQAEVLAATTLQTLAERITEAEAHDLASELPKALQVPLRANRGPAEQFGIQEFVHRVAQRAGVDTAQALDAVRAVLTTVHEAVSHGEFQDIMAQLPQEFRDLVLPVTVH</sequence>
<dbReference type="InterPro" id="IPR038282">
    <property type="entry name" value="DUF2267_sf"/>
</dbReference>
<evidence type="ECO:0000313" key="2">
    <source>
        <dbReference type="Proteomes" id="UP000653674"/>
    </source>
</evidence>
<reference evidence="1" key="1">
    <citation type="submission" date="2021-01" db="EMBL/GenBank/DDBJ databases">
        <title>Whole genome shotgun sequence of Planosporangium flavigriseum NBRC 105377.</title>
        <authorList>
            <person name="Komaki H."/>
            <person name="Tamura T."/>
        </authorList>
    </citation>
    <scope>NUCLEOTIDE SEQUENCE</scope>
    <source>
        <strain evidence="1">NBRC 105377</strain>
    </source>
</reference>
<accession>A0A8J3LML4</accession>
<gene>
    <name evidence="1" type="ORF">Pfl04_16920</name>
</gene>
<dbReference type="Pfam" id="PF10025">
    <property type="entry name" value="DUF2267"/>
    <property type="match status" value="1"/>
</dbReference>
<dbReference type="AlphaFoldDB" id="A0A8J3LML4"/>
<comment type="caution">
    <text evidence="1">The sequence shown here is derived from an EMBL/GenBank/DDBJ whole genome shotgun (WGS) entry which is preliminary data.</text>
</comment>
<dbReference type="EMBL" id="BONU01000008">
    <property type="protein sequence ID" value="GIG73288.1"/>
    <property type="molecule type" value="Genomic_DNA"/>
</dbReference>
<name>A0A8J3LML4_9ACTN</name>
<dbReference type="InterPro" id="IPR018727">
    <property type="entry name" value="DUF2267"/>
</dbReference>
<protein>
    <recommendedName>
        <fullName evidence="3">DUF2267 domain-containing protein</fullName>
    </recommendedName>
</protein>
<dbReference type="Proteomes" id="UP000653674">
    <property type="component" value="Unassembled WGS sequence"/>
</dbReference>
<keyword evidence="2" id="KW-1185">Reference proteome</keyword>